<dbReference type="InterPro" id="IPR001374">
    <property type="entry name" value="R3H_dom"/>
</dbReference>
<protein>
    <submittedName>
        <fullName evidence="3">Chloride channel protein</fullName>
    </submittedName>
</protein>
<accession>X6NZJ2</accession>
<name>X6NZJ2_RETFI</name>
<feature type="domain" description="R3H" evidence="2">
    <location>
        <begin position="36"/>
        <end position="85"/>
    </location>
</feature>
<dbReference type="GO" id="GO:0003676">
    <property type="term" value="F:nucleic acid binding"/>
    <property type="evidence" value="ECO:0007669"/>
    <property type="project" value="InterPro"/>
</dbReference>
<dbReference type="EMBL" id="ASPP01005013">
    <property type="protein sequence ID" value="ETO31303.1"/>
    <property type="molecule type" value="Genomic_DNA"/>
</dbReference>
<dbReference type="CDD" id="cd02325">
    <property type="entry name" value="R3H"/>
    <property type="match status" value="1"/>
</dbReference>
<dbReference type="Proteomes" id="UP000023152">
    <property type="component" value="Unassembled WGS sequence"/>
</dbReference>
<feature type="region of interest" description="Disordered" evidence="1">
    <location>
        <begin position="472"/>
        <end position="493"/>
    </location>
</feature>
<keyword evidence="4" id="KW-1185">Reference proteome</keyword>
<dbReference type="Gene3D" id="3.30.1370.50">
    <property type="entry name" value="R3H-like domain"/>
    <property type="match status" value="1"/>
</dbReference>
<dbReference type="SUPFAM" id="SSF82708">
    <property type="entry name" value="R3H domain"/>
    <property type="match status" value="1"/>
</dbReference>
<feature type="non-terminal residue" evidence="3">
    <location>
        <position position="1"/>
    </location>
</feature>
<proteinExistence type="predicted"/>
<gene>
    <name evidence="3" type="ORF">RFI_05816</name>
</gene>
<evidence type="ECO:0000313" key="3">
    <source>
        <dbReference type="EMBL" id="ETO31303.1"/>
    </source>
</evidence>
<evidence type="ECO:0000259" key="2">
    <source>
        <dbReference type="Pfam" id="PF01424"/>
    </source>
</evidence>
<dbReference type="Pfam" id="PF01424">
    <property type="entry name" value="R3H"/>
    <property type="match status" value="1"/>
</dbReference>
<organism evidence="3 4">
    <name type="scientific">Reticulomyxa filosa</name>
    <dbReference type="NCBI Taxonomy" id="46433"/>
    <lineage>
        <taxon>Eukaryota</taxon>
        <taxon>Sar</taxon>
        <taxon>Rhizaria</taxon>
        <taxon>Retaria</taxon>
        <taxon>Foraminifera</taxon>
        <taxon>Monothalamids</taxon>
        <taxon>Reticulomyxidae</taxon>
        <taxon>Reticulomyxa</taxon>
    </lineage>
</organism>
<dbReference type="AlphaFoldDB" id="X6NZJ2"/>
<sequence length="493" mass="57220">KQRVKLLQLLDDSYGGQLLSDVLNDMTQCHIALLLEQELMYFVEKNDKNDKNESNHLLIFPAMNSYHRLVLHKLCERFRLKSVSYPALCASTLDSATEDTCNSRDIDVALYERKKRPDTKMVEVEYIPNESIIPKLRLIDLFVHTKIAHNPLRKKLFDEMKRRFDTFATRFKVVTDYDNNNNNNNNNNNSNNDDVYMSGSQKQCDSNTFQSLHNDYRHRNASHNLLLTTLSNHRNKNTCKIHLPDYDWDLILAKHTSTDTTNGGHDRNAEIDMQSTWSHDQFDRLCREHDDAKRAAMSQETIVVEDTEEKDPSSQTQTQTTESLVGIEHIVAIFIHSADVPHNGIPMHARTNARAQTDLVDLEWTQTLQNLKQFGTLQTVDTHRAILICVDIVDEQLLTQMNMQKKGDLVQITRFSACDPKIQQLCGFNTYDRNQDKKKRRYVMEKHAAHRMIQHALQPNKRINAQLEKTKQKQQAKVSGRPIYRPPQARLKV</sequence>
<evidence type="ECO:0000256" key="1">
    <source>
        <dbReference type="SAM" id="MobiDB-lite"/>
    </source>
</evidence>
<reference evidence="3 4" key="1">
    <citation type="journal article" date="2013" name="Curr. Biol.">
        <title>The Genome of the Foraminiferan Reticulomyxa filosa.</title>
        <authorList>
            <person name="Glockner G."/>
            <person name="Hulsmann N."/>
            <person name="Schleicher M."/>
            <person name="Noegel A.A."/>
            <person name="Eichinger L."/>
            <person name="Gallinger C."/>
            <person name="Pawlowski J."/>
            <person name="Sierra R."/>
            <person name="Euteneuer U."/>
            <person name="Pillet L."/>
            <person name="Moustafa A."/>
            <person name="Platzer M."/>
            <person name="Groth M."/>
            <person name="Szafranski K."/>
            <person name="Schliwa M."/>
        </authorList>
    </citation>
    <scope>NUCLEOTIDE SEQUENCE [LARGE SCALE GENOMIC DNA]</scope>
</reference>
<evidence type="ECO:0000313" key="4">
    <source>
        <dbReference type="Proteomes" id="UP000023152"/>
    </source>
</evidence>
<feature type="region of interest" description="Disordered" evidence="1">
    <location>
        <begin position="176"/>
        <end position="205"/>
    </location>
</feature>
<dbReference type="InterPro" id="IPR036867">
    <property type="entry name" value="R3H_dom_sf"/>
</dbReference>
<comment type="caution">
    <text evidence="3">The sequence shown here is derived from an EMBL/GenBank/DDBJ whole genome shotgun (WGS) entry which is preliminary data.</text>
</comment>
<feature type="compositionally biased region" description="Low complexity" evidence="1">
    <location>
        <begin position="179"/>
        <end position="192"/>
    </location>
</feature>